<keyword evidence="3" id="KW-1185">Reference proteome</keyword>
<feature type="compositionally biased region" description="Polar residues" evidence="1">
    <location>
        <begin position="406"/>
        <end position="415"/>
    </location>
</feature>
<feature type="region of interest" description="Disordered" evidence="1">
    <location>
        <begin position="373"/>
        <end position="415"/>
    </location>
</feature>
<evidence type="ECO:0000256" key="1">
    <source>
        <dbReference type="SAM" id="MobiDB-lite"/>
    </source>
</evidence>
<feature type="compositionally biased region" description="Low complexity" evidence="1">
    <location>
        <begin position="393"/>
        <end position="404"/>
    </location>
</feature>
<dbReference type="AlphaFoldDB" id="A0A4S4K4J6"/>
<protein>
    <submittedName>
        <fullName evidence="2">Uncharacterized protein</fullName>
    </submittedName>
</protein>
<accession>A0A4S4K4J6</accession>
<feature type="compositionally biased region" description="Polar residues" evidence="1">
    <location>
        <begin position="376"/>
        <end position="392"/>
    </location>
</feature>
<gene>
    <name evidence="2" type="ORF">EW026_g8318</name>
</gene>
<sequence length="415" mass="46241">MAPRVQAPSTQQHDHDHRQQPIACTTPGPPRTRERSVTPDASEEENENNLKKRHFEEITDALAGNNKKQKRQSRSLLRFIGLFTDIEAVISKGIHISEDLEDAELSEEVIGMTPDERNAIVTQYKKIVQLIPSIKEDAQFYREDPDALCDLIRYIQKHAADGRSDDLGMLKPKVLGYLPAKAPSAPPLESLTLSKGERGWAHHQTARLLCPRSLVDEFVTDPDSFISSVESAEIAITADDYPLFLYSNEAQYDPNNIENNLLRGSYLLAVFRCLFTGPRTATRKVSGPSGGGRPSKAKIYKMTKVTPESIAYTAVLARFSICGQDSWEPQDGMFSLPNFYQAIMDLFDDPTDPWYIDTLAWWNKQVFGYDRPSGDTEAQNVTGSSPTSKSHLQQQRAARRAAAATAPSSPDSTPN</sequence>
<dbReference type="Proteomes" id="UP000309038">
    <property type="component" value="Unassembled WGS sequence"/>
</dbReference>
<dbReference type="Pfam" id="PF20414">
    <property type="entry name" value="DUF6698"/>
    <property type="match status" value="1"/>
</dbReference>
<feature type="region of interest" description="Disordered" evidence="1">
    <location>
        <begin position="1"/>
        <end position="53"/>
    </location>
</feature>
<dbReference type="InterPro" id="IPR046521">
    <property type="entry name" value="DUF6698"/>
</dbReference>
<evidence type="ECO:0000313" key="2">
    <source>
        <dbReference type="EMBL" id="THG92663.1"/>
    </source>
</evidence>
<proteinExistence type="predicted"/>
<reference evidence="2 3" key="1">
    <citation type="submission" date="2019-02" db="EMBL/GenBank/DDBJ databases">
        <title>Genome sequencing of the rare red list fungi Phlebia centrifuga.</title>
        <authorList>
            <person name="Buettner E."/>
            <person name="Kellner H."/>
        </authorList>
    </citation>
    <scope>NUCLEOTIDE SEQUENCE [LARGE SCALE GENOMIC DNA]</scope>
    <source>
        <strain evidence="2 3">DSM 108282</strain>
    </source>
</reference>
<name>A0A4S4K4J6_9APHY</name>
<comment type="caution">
    <text evidence="2">The sequence shown here is derived from an EMBL/GenBank/DDBJ whole genome shotgun (WGS) entry which is preliminary data.</text>
</comment>
<organism evidence="2 3">
    <name type="scientific">Hermanssonia centrifuga</name>
    <dbReference type="NCBI Taxonomy" id="98765"/>
    <lineage>
        <taxon>Eukaryota</taxon>
        <taxon>Fungi</taxon>
        <taxon>Dikarya</taxon>
        <taxon>Basidiomycota</taxon>
        <taxon>Agaricomycotina</taxon>
        <taxon>Agaricomycetes</taxon>
        <taxon>Polyporales</taxon>
        <taxon>Meruliaceae</taxon>
        <taxon>Hermanssonia</taxon>
    </lineage>
</organism>
<dbReference type="EMBL" id="SGPJ01001017">
    <property type="protein sequence ID" value="THG92663.1"/>
    <property type="molecule type" value="Genomic_DNA"/>
</dbReference>
<evidence type="ECO:0000313" key="3">
    <source>
        <dbReference type="Proteomes" id="UP000309038"/>
    </source>
</evidence>